<evidence type="ECO:0000313" key="4">
    <source>
        <dbReference type="Proteomes" id="UP000315017"/>
    </source>
</evidence>
<dbReference type="Gene3D" id="2.40.128.630">
    <property type="match status" value="1"/>
</dbReference>
<dbReference type="PANTHER" id="PTHR34512">
    <property type="entry name" value="CELL SURFACE PROTEIN"/>
    <property type="match status" value="1"/>
</dbReference>
<dbReference type="InterPro" id="IPR011047">
    <property type="entry name" value="Quinoprotein_ADH-like_sf"/>
</dbReference>
<dbReference type="Proteomes" id="UP000315017">
    <property type="component" value="Chromosome"/>
</dbReference>
<dbReference type="InterPro" id="IPR015943">
    <property type="entry name" value="WD40/YVTN_repeat-like_dom_sf"/>
</dbReference>
<dbReference type="KEGG" id="aagg:ETAA8_15830"/>
<feature type="signal peptide" evidence="1">
    <location>
        <begin position="1"/>
        <end position="24"/>
    </location>
</feature>
<dbReference type="InterPro" id="IPR018391">
    <property type="entry name" value="PQQ_b-propeller_rpt"/>
</dbReference>
<organism evidence="3 4">
    <name type="scientific">Anatilimnocola aggregata</name>
    <dbReference type="NCBI Taxonomy" id="2528021"/>
    <lineage>
        <taxon>Bacteria</taxon>
        <taxon>Pseudomonadati</taxon>
        <taxon>Planctomycetota</taxon>
        <taxon>Planctomycetia</taxon>
        <taxon>Pirellulales</taxon>
        <taxon>Pirellulaceae</taxon>
        <taxon>Anatilimnocola</taxon>
    </lineage>
</organism>
<dbReference type="PANTHER" id="PTHR34512:SF30">
    <property type="entry name" value="OUTER MEMBRANE PROTEIN ASSEMBLY FACTOR BAMB"/>
    <property type="match status" value="1"/>
</dbReference>
<proteinExistence type="predicted"/>
<reference evidence="3 4" key="1">
    <citation type="submission" date="2019-02" db="EMBL/GenBank/DDBJ databases">
        <title>Deep-cultivation of Planctomycetes and their phenomic and genomic characterization uncovers novel biology.</title>
        <authorList>
            <person name="Wiegand S."/>
            <person name="Jogler M."/>
            <person name="Boedeker C."/>
            <person name="Pinto D."/>
            <person name="Vollmers J."/>
            <person name="Rivas-Marin E."/>
            <person name="Kohn T."/>
            <person name="Peeters S.H."/>
            <person name="Heuer A."/>
            <person name="Rast P."/>
            <person name="Oberbeckmann S."/>
            <person name="Bunk B."/>
            <person name="Jeske O."/>
            <person name="Meyerdierks A."/>
            <person name="Storesund J.E."/>
            <person name="Kallscheuer N."/>
            <person name="Luecker S."/>
            <person name="Lage O.M."/>
            <person name="Pohl T."/>
            <person name="Merkel B.J."/>
            <person name="Hornburger P."/>
            <person name="Mueller R.-W."/>
            <person name="Bruemmer F."/>
            <person name="Labrenz M."/>
            <person name="Spormann A.M."/>
            <person name="Op den Camp H."/>
            <person name="Overmann J."/>
            <person name="Amann R."/>
            <person name="Jetten M.S.M."/>
            <person name="Mascher T."/>
            <person name="Medema M.H."/>
            <person name="Devos D.P."/>
            <person name="Kaster A.-K."/>
            <person name="Ovreas L."/>
            <person name="Rohde M."/>
            <person name="Galperin M.Y."/>
            <person name="Jogler C."/>
        </authorList>
    </citation>
    <scope>NUCLEOTIDE SEQUENCE [LARGE SCALE GENOMIC DNA]</scope>
    <source>
        <strain evidence="3 4">ETA_A8</strain>
    </source>
</reference>
<name>A0A517Y8I0_9BACT</name>
<feature type="domain" description="Pyrrolo-quinoline quinone repeat" evidence="2">
    <location>
        <begin position="104"/>
        <end position="347"/>
    </location>
</feature>
<evidence type="ECO:0000256" key="1">
    <source>
        <dbReference type="SAM" id="SignalP"/>
    </source>
</evidence>
<keyword evidence="4" id="KW-1185">Reference proteome</keyword>
<feature type="chain" id="PRO_5021744408" evidence="1">
    <location>
        <begin position="25"/>
        <end position="423"/>
    </location>
</feature>
<protein>
    <submittedName>
        <fullName evidence="3">Outer membrane biogenesis protein BamB</fullName>
    </submittedName>
</protein>
<dbReference type="AlphaFoldDB" id="A0A517Y8I0"/>
<evidence type="ECO:0000259" key="2">
    <source>
        <dbReference type="Pfam" id="PF13360"/>
    </source>
</evidence>
<sequence precursor="true">MAFHGRLALALVVGLLWMPSHVHAENWPSFRGPTGMGLSQEKGLPLTWNAADGSNVLWKSPLPATLVDGKPDHNQSSPIVWQDRVFVTTAYWPADRKQEEQPEQRLTCYRLIDGEQLWDTAIPTGPWTLSDRRGGYAAPTPVTDGERVYVLFGSSLLAAVDFAGKIVWQQELADWQAFDVAIASSPILHRGQLLVLADRNQKKSSLTAYDPATGKQLWEQKRTTGFTHTTPVIVEVAGRAQLLVTASSELQGLDPANGEKLWWCKTPGDVTSPVFADGLIYTDSGRGGPGILVAADGQGDVAATHVKWKLDQIPEGLSSPAIAAGHLYRLHNPGVLKCVNLATGTEQYATRLNGVSVSSSPIVTPDGRLYFASAGKTFVVQSGPKYELLATNDLGDASSSSAAASNGRLIFKGKKYLFCVGQK</sequence>
<dbReference type="OrthoDB" id="244732at2"/>
<dbReference type="SMART" id="SM00564">
    <property type="entry name" value="PQQ"/>
    <property type="match status" value="4"/>
</dbReference>
<dbReference type="RefSeq" id="WP_145087164.1">
    <property type="nucleotide sequence ID" value="NZ_CP036274.1"/>
</dbReference>
<dbReference type="InterPro" id="IPR002372">
    <property type="entry name" value="PQQ_rpt_dom"/>
</dbReference>
<dbReference type="EMBL" id="CP036274">
    <property type="protein sequence ID" value="QDU26505.1"/>
    <property type="molecule type" value="Genomic_DNA"/>
</dbReference>
<dbReference type="Gene3D" id="2.130.10.10">
    <property type="entry name" value="YVTN repeat-like/Quinoprotein amine dehydrogenase"/>
    <property type="match status" value="1"/>
</dbReference>
<evidence type="ECO:0000313" key="3">
    <source>
        <dbReference type="EMBL" id="QDU26505.1"/>
    </source>
</evidence>
<gene>
    <name evidence="3" type="ORF">ETAA8_15830</name>
</gene>
<accession>A0A517Y8I0</accession>
<keyword evidence="1" id="KW-0732">Signal</keyword>
<dbReference type="Pfam" id="PF13360">
    <property type="entry name" value="PQQ_2"/>
    <property type="match status" value="1"/>
</dbReference>
<dbReference type="SUPFAM" id="SSF50998">
    <property type="entry name" value="Quinoprotein alcohol dehydrogenase-like"/>
    <property type="match status" value="1"/>
</dbReference>